<evidence type="ECO:0008006" key="3">
    <source>
        <dbReference type="Google" id="ProtNLM"/>
    </source>
</evidence>
<dbReference type="RefSeq" id="WP_144869713.1">
    <property type="nucleotide sequence ID" value="NZ_LR213878.1"/>
</dbReference>
<dbReference type="EMBL" id="CAACVJ010000030">
    <property type="protein sequence ID" value="VEP11901.1"/>
    <property type="molecule type" value="Genomic_DNA"/>
</dbReference>
<dbReference type="OrthoDB" id="9791262at2"/>
<dbReference type="PANTHER" id="PTHR20883:SF48">
    <property type="entry name" value="ECTOINE DIOXYGENASE"/>
    <property type="match status" value="1"/>
</dbReference>
<dbReference type="SUPFAM" id="SSF51197">
    <property type="entry name" value="Clavaminate synthase-like"/>
    <property type="match status" value="1"/>
</dbReference>
<accession>A0A563VKG1</accession>
<evidence type="ECO:0000313" key="2">
    <source>
        <dbReference type="Proteomes" id="UP000320055"/>
    </source>
</evidence>
<dbReference type="Pfam" id="PF05721">
    <property type="entry name" value="PhyH"/>
    <property type="match status" value="1"/>
</dbReference>
<gene>
    <name evidence="1" type="ORF">H1P_1250005</name>
</gene>
<keyword evidence="2" id="KW-1185">Reference proteome</keyword>
<sequence length="396" mass="45685">MNQSKWLFRLKIAVAYTLAKLKFLHFLLPKKVQEQLPSGWNDHMFWTAFKSGGQKIYADYYCQLREPDCYKPKIVVDEPYQLSEAEIRFFYENGYLGPFNLISSEEAQSLKEHFTEMLAQGESPIYPYSQGGFEIATNANSESDGESNFQQAYKRIMNARDRYLDNPRLLNLFKNPGITERCAQLLGPDLMLWRTEFFVKQPGSPGTPLHQATTYLSDDLKESAVYPSDVEELFQVTCWVALTNATKENGCMKILPGSHKNLYPILFPNQEVGNTNDSRKKLSALKIDYPIESSSFKPMEMKAGQFFILSERLIHGAYDNITENQWRWATNGRIVRPDTKIYSKKKFKEGHSFKIANAKKLNLDNWKAVMIRGKDRFGYNRMLEESAKAKGENILC</sequence>
<protein>
    <recommendedName>
        <fullName evidence="3">Phytanoyl-CoA dioxygenase</fullName>
    </recommendedName>
</protein>
<dbReference type="AlphaFoldDB" id="A0A563VKG1"/>
<proteinExistence type="predicted"/>
<dbReference type="GO" id="GO:0005506">
    <property type="term" value="F:iron ion binding"/>
    <property type="evidence" value="ECO:0007669"/>
    <property type="project" value="UniProtKB-ARBA"/>
</dbReference>
<evidence type="ECO:0000313" key="1">
    <source>
        <dbReference type="EMBL" id="VEP11901.1"/>
    </source>
</evidence>
<dbReference type="PANTHER" id="PTHR20883">
    <property type="entry name" value="PHYTANOYL-COA DIOXYGENASE DOMAIN CONTAINING 1"/>
    <property type="match status" value="1"/>
</dbReference>
<reference evidence="1 2" key="1">
    <citation type="submission" date="2019-01" db="EMBL/GenBank/DDBJ databases">
        <authorList>
            <person name="Brito A."/>
        </authorList>
    </citation>
    <scope>NUCLEOTIDE SEQUENCE [LARGE SCALE GENOMIC DNA]</scope>
    <source>
        <strain evidence="1">1</strain>
    </source>
</reference>
<dbReference type="GO" id="GO:0016706">
    <property type="term" value="F:2-oxoglutarate-dependent dioxygenase activity"/>
    <property type="evidence" value="ECO:0007669"/>
    <property type="project" value="UniProtKB-ARBA"/>
</dbReference>
<organism evidence="1 2">
    <name type="scientific">Hyella patelloides LEGE 07179</name>
    <dbReference type="NCBI Taxonomy" id="945734"/>
    <lineage>
        <taxon>Bacteria</taxon>
        <taxon>Bacillati</taxon>
        <taxon>Cyanobacteriota</taxon>
        <taxon>Cyanophyceae</taxon>
        <taxon>Pleurocapsales</taxon>
        <taxon>Hyellaceae</taxon>
        <taxon>Hyella</taxon>
    </lineage>
</organism>
<name>A0A563VKG1_9CYAN</name>
<dbReference type="Proteomes" id="UP000320055">
    <property type="component" value="Unassembled WGS sequence"/>
</dbReference>
<dbReference type="Gene3D" id="2.60.120.620">
    <property type="entry name" value="q2cbj1_9rhob like domain"/>
    <property type="match status" value="1"/>
</dbReference>
<dbReference type="InterPro" id="IPR008775">
    <property type="entry name" value="Phytyl_CoA_dOase-like"/>
</dbReference>